<gene>
    <name evidence="5" type="ORF">E6K73_04100</name>
</gene>
<evidence type="ECO:0000256" key="2">
    <source>
        <dbReference type="ARBA" id="ARBA00022679"/>
    </source>
</evidence>
<dbReference type="Proteomes" id="UP000320184">
    <property type="component" value="Unassembled WGS sequence"/>
</dbReference>
<sequence length="344" mass="38806">MTEGTRHNPARLPRELQRKLAVTVVGAPRPGDLAPGQVHRGDARALLPRVTPGSVALAVWSPPYFVGKDYEAHLTFEDWQSLLRNTIALHFDVIRPGGFLAINVADILCFKDPSMPRVQAEAAARRRSRVTRDDVLRAASSHPALNRYQLAALLGCSEQTIDRRLNGNNIRGGKYESQTRVKIVGGLIEDWALGAGFFTYDRRVWVKDPAWENSRWSSLSYRAVDEFEYLYVFWKPGITAVDRRRLTAQEWKEWGSRGVWHFPSVRANRDHESKFPLELPRRAIRLLTDPGDLVLDCFLGSGTTAVAALGEGRRFIGIEISQRSCELARRRIAAAQSAGRKQRR</sequence>
<dbReference type="PRINTS" id="PR00508">
    <property type="entry name" value="S21N4MTFRASE"/>
</dbReference>
<dbReference type="Gene3D" id="3.40.50.150">
    <property type="entry name" value="Vaccinia Virus protein VP39"/>
    <property type="match status" value="1"/>
</dbReference>
<evidence type="ECO:0000256" key="1">
    <source>
        <dbReference type="ARBA" id="ARBA00022603"/>
    </source>
</evidence>
<dbReference type="EMBL" id="VBOT01000048">
    <property type="protein sequence ID" value="TMQ52037.1"/>
    <property type="molecule type" value="Genomic_DNA"/>
</dbReference>
<proteinExistence type="inferred from homology"/>
<keyword evidence="2 5" id="KW-0808">Transferase</keyword>
<dbReference type="Pfam" id="PF01555">
    <property type="entry name" value="N6_N4_Mtase"/>
    <property type="match status" value="1"/>
</dbReference>
<dbReference type="GO" id="GO:0008170">
    <property type="term" value="F:N-methyltransferase activity"/>
    <property type="evidence" value="ECO:0007669"/>
    <property type="project" value="InterPro"/>
</dbReference>
<dbReference type="InterPro" id="IPR029063">
    <property type="entry name" value="SAM-dependent_MTases_sf"/>
</dbReference>
<evidence type="ECO:0000256" key="3">
    <source>
        <dbReference type="RuleBase" id="RU362026"/>
    </source>
</evidence>
<dbReference type="EC" id="2.1.1.-" evidence="3"/>
<name>A0A538SKY8_UNCEI</name>
<evidence type="ECO:0000313" key="6">
    <source>
        <dbReference type="Proteomes" id="UP000320184"/>
    </source>
</evidence>
<feature type="domain" description="DNA methylase N-4/N-6" evidence="4">
    <location>
        <begin position="55"/>
        <end position="329"/>
    </location>
</feature>
<dbReference type="GO" id="GO:0032259">
    <property type="term" value="P:methylation"/>
    <property type="evidence" value="ECO:0007669"/>
    <property type="project" value="UniProtKB-KW"/>
</dbReference>
<comment type="similarity">
    <text evidence="3">Belongs to the N(4)/N(6)-methyltransferase family.</text>
</comment>
<dbReference type="InterPro" id="IPR001091">
    <property type="entry name" value="RM_Methyltransferase"/>
</dbReference>
<dbReference type="GO" id="GO:0003677">
    <property type="term" value="F:DNA binding"/>
    <property type="evidence" value="ECO:0007669"/>
    <property type="project" value="InterPro"/>
</dbReference>
<evidence type="ECO:0000259" key="4">
    <source>
        <dbReference type="Pfam" id="PF01555"/>
    </source>
</evidence>
<dbReference type="InterPro" id="IPR002941">
    <property type="entry name" value="DNA_methylase_N4/N6"/>
</dbReference>
<evidence type="ECO:0000313" key="5">
    <source>
        <dbReference type="EMBL" id="TMQ52037.1"/>
    </source>
</evidence>
<reference evidence="5 6" key="1">
    <citation type="journal article" date="2019" name="Nat. Microbiol.">
        <title>Mediterranean grassland soil C-N compound turnover is dependent on rainfall and depth, and is mediated by genomically divergent microorganisms.</title>
        <authorList>
            <person name="Diamond S."/>
            <person name="Andeer P.F."/>
            <person name="Li Z."/>
            <person name="Crits-Christoph A."/>
            <person name="Burstein D."/>
            <person name="Anantharaman K."/>
            <person name="Lane K.R."/>
            <person name="Thomas B.C."/>
            <person name="Pan C."/>
            <person name="Northen T.R."/>
            <person name="Banfield J.F."/>
        </authorList>
    </citation>
    <scope>NUCLEOTIDE SEQUENCE [LARGE SCALE GENOMIC DNA]</scope>
    <source>
        <strain evidence="5">WS_3</strain>
    </source>
</reference>
<comment type="caution">
    <text evidence="5">The sequence shown here is derived from an EMBL/GenBank/DDBJ whole genome shotgun (WGS) entry which is preliminary data.</text>
</comment>
<organism evidence="5 6">
    <name type="scientific">Eiseniibacteriota bacterium</name>
    <dbReference type="NCBI Taxonomy" id="2212470"/>
    <lineage>
        <taxon>Bacteria</taxon>
        <taxon>Candidatus Eiseniibacteriota</taxon>
    </lineage>
</organism>
<protein>
    <recommendedName>
        <fullName evidence="3">Methyltransferase</fullName>
        <ecNumber evidence="3">2.1.1.-</ecNumber>
    </recommendedName>
</protein>
<dbReference type="SUPFAM" id="SSF53335">
    <property type="entry name" value="S-adenosyl-L-methionine-dependent methyltransferases"/>
    <property type="match status" value="1"/>
</dbReference>
<dbReference type="AlphaFoldDB" id="A0A538SKY8"/>
<accession>A0A538SKY8</accession>
<dbReference type="CDD" id="cd02440">
    <property type="entry name" value="AdoMet_MTases"/>
    <property type="match status" value="1"/>
</dbReference>
<keyword evidence="1 5" id="KW-0489">Methyltransferase</keyword>